<reference evidence="1" key="1">
    <citation type="submission" date="2014-09" db="EMBL/GenBank/DDBJ databases">
        <authorList>
            <person name="Magalhaes I.L.F."/>
            <person name="Oliveira U."/>
            <person name="Santos F.R."/>
            <person name="Vidigal T.H.D.A."/>
            <person name="Brescovit A.D."/>
            <person name="Santos A.J."/>
        </authorList>
    </citation>
    <scope>NUCLEOTIDE SEQUENCE</scope>
    <source>
        <tissue evidence="1">Shoot tissue taken approximately 20 cm above the soil surface</tissue>
    </source>
</reference>
<dbReference type="EMBL" id="GBRH01164921">
    <property type="protein sequence ID" value="JAE32975.1"/>
    <property type="molecule type" value="Transcribed_RNA"/>
</dbReference>
<proteinExistence type="predicted"/>
<accession>A0A0A9H6X3</accession>
<protein>
    <submittedName>
        <fullName evidence="1">Uncharacterized protein</fullName>
    </submittedName>
</protein>
<name>A0A0A9H6X3_ARUDO</name>
<reference evidence="1" key="2">
    <citation type="journal article" date="2015" name="Data Brief">
        <title>Shoot transcriptome of the giant reed, Arundo donax.</title>
        <authorList>
            <person name="Barrero R.A."/>
            <person name="Guerrero F.D."/>
            <person name="Moolhuijzen P."/>
            <person name="Goolsby J.A."/>
            <person name="Tidwell J."/>
            <person name="Bellgard S.E."/>
            <person name="Bellgard M.I."/>
        </authorList>
    </citation>
    <scope>NUCLEOTIDE SEQUENCE</scope>
    <source>
        <tissue evidence="1">Shoot tissue taken approximately 20 cm above the soil surface</tissue>
    </source>
</reference>
<evidence type="ECO:0000313" key="1">
    <source>
        <dbReference type="EMBL" id="JAE32975.1"/>
    </source>
</evidence>
<sequence>MYGFLFVRPRAKDTYIMILHDT</sequence>
<dbReference type="AlphaFoldDB" id="A0A0A9H6X3"/>
<organism evidence="1">
    <name type="scientific">Arundo donax</name>
    <name type="common">Giant reed</name>
    <name type="synonym">Donax arundinaceus</name>
    <dbReference type="NCBI Taxonomy" id="35708"/>
    <lineage>
        <taxon>Eukaryota</taxon>
        <taxon>Viridiplantae</taxon>
        <taxon>Streptophyta</taxon>
        <taxon>Embryophyta</taxon>
        <taxon>Tracheophyta</taxon>
        <taxon>Spermatophyta</taxon>
        <taxon>Magnoliopsida</taxon>
        <taxon>Liliopsida</taxon>
        <taxon>Poales</taxon>
        <taxon>Poaceae</taxon>
        <taxon>PACMAD clade</taxon>
        <taxon>Arundinoideae</taxon>
        <taxon>Arundineae</taxon>
        <taxon>Arundo</taxon>
    </lineage>
</organism>